<dbReference type="Proteomes" id="UP000092698">
    <property type="component" value="Chromosome"/>
</dbReference>
<dbReference type="Gene3D" id="3.90.1200.10">
    <property type="match status" value="1"/>
</dbReference>
<dbReference type="GO" id="GO:0016301">
    <property type="term" value="F:kinase activity"/>
    <property type="evidence" value="ECO:0007669"/>
    <property type="project" value="UniProtKB-UniRule"/>
</dbReference>
<organism evidence="3 4">
    <name type="scientific">Paraurantiacibacter namhicola</name>
    <dbReference type="NCBI Taxonomy" id="645517"/>
    <lineage>
        <taxon>Bacteria</taxon>
        <taxon>Pseudomonadati</taxon>
        <taxon>Pseudomonadota</taxon>
        <taxon>Alphaproteobacteria</taxon>
        <taxon>Sphingomonadales</taxon>
        <taxon>Erythrobacteraceae</taxon>
        <taxon>Paraurantiacibacter</taxon>
    </lineage>
</organism>
<evidence type="ECO:0000313" key="3">
    <source>
        <dbReference type="EMBL" id="ANU07208.1"/>
    </source>
</evidence>
<proteinExistence type="inferred from homology"/>
<keyword evidence="2" id="KW-0808">Transferase</keyword>
<sequence>MSAPESTSESSSESPLARIGAALGSKVVSGRQLAGGDLGGAMLVDLADGRKAVAKQGPLVSVEADMLRAIRQACGRAPDILFCEGDLLVMDFVESTGRPDEAGWRDLAEVLGTLHADTGEPFGWQADYVFGPVAILNEAAEDWPAFWAERRLLCHGEKISEHLTGRLAKLAEKLPDLLPATPPSSLLHGDLWGGNVLFGQGRLNALIDPAAYRGHREVDVAMLTLFDHPTDAFFEALELEAGWRERLRIYRLWPLLVHLRLFGTSYRAAIDRELSAFGC</sequence>
<dbReference type="InterPro" id="IPR011009">
    <property type="entry name" value="Kinase-like_dom_sf"/>
</dbReference>
<evidence type="ECO:0000256" key="1">
    <source>
        <dbReference type="ARBA" id="ARBA00009460"/>
    </source>
</evidence>
<dbReference type="STRING" id="645517.A6F65_00897"/>
<dbReference type="AlphaFoldDB" id="A0A1C7D6Y2"/>
<dbReference type="Gene3D" id="3.30.200.20">
    <property type="entry name" value="Phosphorylase Kinase, domain 1"/>
    <property type="match status" value="1"/>
</dbReference>
<dbReference type="SUPFAM" id="SSF56112">
    <property type="entry name" value="Protein kinase-like (PK-like)"/>
    <property type="match status" value="1"/>
</dbReference>
<gene>
    <name evidence="3" type="ORF">A6F65_00897</name>
</gene>
<dbReference type="InterPro" id="IPR016477">
    <property type="entry name" value="Fructo-/Ketosamine-3-kinase"/>
</dbReference>
<reference evidence="3 4" key="1">
    <citation type="submission" date="2016-07" db="EMBL/GenBank/DDBJ databases">
        <title>Complete genome sequence of Altererythrobacter namhicola JCM 16345T, containing esterase-encoding genes.</title>
        <authorList>
            <person name="Cheng H."/>
            <person name="Wu Y.-H."/>
            <person name="Jian S.-L."/>
            <person name="Huo Y.-Y."/>
            <person name="Wang C.-S."/>
            <person name="Xu X.-W."/>
        </authorList>
    </citation>
    <scope>NUCLEOTIDE SEQUENCE [LARGE SCALE GENOMIC DNA]</scope>
    <source>
        <strain evidence="3 4">JCM 16345</strain>
    </source>
</reference>
<dbReference type="KEGG" id="anh:A6F65_00897"/>
<name>A0A1C7D6Y2_9SPHN</name>
<comment type="similarity">
    <text evidence="1 2">Belongs to the fructosamine kinase family.</text>
</comment>
<dbReference type="PANTHER" id="PTHR12149:SF8">
    <property type="entry name" value="PROTEIN-RIBULOSAMINE 3-KINASE"/>
    <property type="match status" value="1"/>
</dbReference>
<evidence type="ECO:0000313" key="4">
    <source>
        <dbReference type="Proteomes" id="UP000092698"/>
    </source>
</evidence>
<keyword evidence="4" id="KW-1185">Reference proteome</keyword>
<evidence type="ECO:0000256" key="2">
    <source>
        <dbReference type="PIRNR" id="PIRNR006221"/>
    </source>
</evidence>
<dbReference type="PANTHER" id="PTHR12149">
    <property type="entry name" value="FRUCTOSAMINE 3 KINASE-RELATED PROTEIN"/>
    <property type="match status" value="1"/>
</dbReference>
<accession>A0A1C7D6Y2</accession>
<dbReference type="EMBL" id="CP016545">
    <property type="protein sequence ID" value="ANU07208.1"/>
    <property type="molecule type" value="Genomic_DNA"/>
</dbReference>
<dbReference type="RefSeq" id="WP_237164884.1">
    <property type="nucleotide sequence ID" value="NZ_CP016545.1"/>
</dbReference>
<keyword evidence="2 3" id="KW-0418">Kinase</keyword>
<dbReference type="Pfam" id="PF03881">
    <property type="entry name" value="Fructosamin_kin"/>
    <property type="match status" value="1"/>
</dbReference>
<dbReference type="PIRSF" id="PIRSF006221">
    <property type="entry name" value="Ketosamine-3-kinase"/>
    <property type="match status" value="1"/>
</dbReference>
<protein>
    <submittedName>
        <fullName evidence="3">Fructosamine kinase</fullName>
    </submittedName>
</protein>